<feature type="region of interest" description="Disordered" evidence="1">
    <location>
        <begin position="1"/>
        <end position="89"/>
    </location>
</feature>
<dbReference type="EMBL" id="JBCAWK010000010">
    <property type="protein sequence ID" value="KAK8847401.1"/>
    <property type="molecule type" value="Genomic_DNA"/>
</dbReference>
<dbReference type="GeneID" id="92182517"/>
<feature type="compositionally biased region" description="Polar residues" evidence="1">
    <location>
        <begin position="833"/>
        <end position="846"/>
    </location>
</feature>
<evidence type="ECO:0000256" key="1">
    <source>
        <dbReference type="SAM" id="MobiDB-lite"/>
    </source>
</evidence>
<feature type="region of interest" description="Disordered" evidence="1">
    <location>
        <begin position="397"/>
        <end position="547"/>
    </location>
</feature>
<feature type="region of interest" description="Disordered" evidence="1">
    <location>
        <begin position="788"/>
        <end position="856"/>
    </location>
</feature>
<feature type="compositionally biased region" description="Basic and acidic residues" evidence="1">
    <location>
        <begin position="429"/>
        <end position="442"/>
    </location>
</feature>
<feature type="compositionally biased region" description="Polar residues" evidence="1">
    <location>
        <begin position="55"/>
        <end position="68"/>
    </location>
</feature>
<dbReference type="Proteomes" id="UP001388673">
    <property type="component" value="Unassembled WGS sequence"/>
</dbReference>
<feature type="compositionally biased region" description="Low complexity" evidence="1">
    <location>
        <begin position="397"/>
        <end position="428"/>
    </location>
</feature>
<feature type="compositionally biased region" description="Pro residues" evidence="1">
    <location>
        <begin position="135"/>
        <end position="155"/>
    </location>
</feature>
<evidence type="ECO:0000313" key="3">
    <source>
        <dbReference type="Proteomes" id="UP001388673"/>
    </source>
</evidence>
<protein>
    <submittedName>
        <fullName evidence="2">Uncharacterized protein</fullName>
    </submittedName>
</protein>
<comment type="caution">
    <text evidence="2">The sequence shown here is derived from an EMBL/GenBank/DDBJ whole genome shotgun (WGS) entry which is preliminary data.</text>
</comment>
<evidence type="ECO:0000313" key="2">
    <source>
        <dbReference type="EMBL" id="KAK8847401.1"/>
    </source>
</evidence>
<name>A0AAW0YI03_9TREE</name>
<sequence>MDPDVGAPLTRASVISPPSSPPPSRPKSSLFSRLRRSPSPSFSGAPPISIPMKHSLSSQDRGPTSYKKSQVGVPIMMGRNRSEEVFGSRKNGMALEDEVEWERVRTLPRVRLVPPEDEGEPIMLYPPPHFLRPATPPPILPHPFLSPPNSPPTSPPNHRTTSPPSLTSPPRRPGSIYSTNPTWAGMAEGFILPPPKFQRARSGWGGAPAGVIMPKKRAEVAEDRRRRMSGISMTGWNDVDDGAPRSPPRKIRALESEEEIAANWKAKIQEAKEHEQEEIMMGSQPVSDEHPAGEIETTPAPASVMPALSDETADPFGVAIAAAVVLPPDIEASGGPSQSVESTDPKSVRNSRALSLSAATSSHSSLSLVEQASVPSVPSSTSAIRKQKSLKTLFFSSSTPADTASSTALTSASVTSISLPKSSSGSGRRPMDETERPKERGRGILSRARSKPSLKIDVKMTKGSGEKIAGSSSIPTTPSLSTGRSGLASSSFASTPASYTNSPHTAASTPRGLSKRFSLSNMSNAFKKRSSSTPVTGSLMKDSSAPVPTVPALPEMYKKEKEARKVIPSAVPIGPSKAPPSHGPGEENDSALNDTPTRCESPIAMDEPAPSDAVTDSATSFEKGEARLSFESTGSRRVNPLAPLLPALDLSTTTTPLPDTPTTVSATSMDDYEEESEEIIHAQLMQVTPRTRRNPGSALQEFLGSGPAKQGNVVIVPQNARRSVEAVVVLGGRSTSVFNNRAILDGSEENVNSTTRVIEERRGSTDTDETDIIVTPVHNALEIFVAPDPGAFDQPSASAVSSPQIDTLNDDDLESLPSDTVLVENPPPPPPSSETSTAVKGDSTSVPKGRFASPEALLRRLHTSSRKQQSTPYHSQVREPGVLAPGAGIPVPPIPFPLEGCIPSEAYSSLMNDVQLRSLHFEGLGLDFGEWGDEMERGSVRVRG</sequence>
<dbReference type="KEGG" id="kne:92182517"/>
<dbReference type="AlphaFoldDB" id="A0AAW0YI03"/>
<feature type="region of interest" description="Disordered" evidence="1">
    <location>
        <begin position="570"/>
        <end position="619"/>
    </location>
</feature>
<feature type="compositionally biased region" description="Low complexity" evidence="1">
    <location>
        <begin position="471"/>
        <end position="482"/>
    </location>
</feature>
<feature type="region of interest" description="Disordered" evidence="1">
    <location>
        <begin position="332"/>
        <end position="383"/>
    </location>
</feature>
<reference evidence="2 3" key="1">
    <citation type="journal article" date="2024" name="bioRxiv">
        <title>Comparative genomics of Cryptococcus and Kwoniella reveals pathogenesis evolution and contrasting karyotype dynamics via intercentromeric recombination or chromosome fusion.</title>
        <authorList>
            <person name="Coelho M.A."/>
            <person name="David-Palma M."/>
            <person name="Shea T."/>
            <person name="Bowers K."/>
            <person name="McGinley-Smith S."/>
            <person name="Mohammad A.W."/>
            <person name="Gnirke A."/>
            <person name="Yurkov A.M."/>
            <person name="Nowrousian M."/>
            <person name="Sun S."/>
            <person name="Cuomo C.A."/>
            <person name="Heitman J."/>
        </authorList>
    </citation>
    <scope>NUCLEOTIDE SEQUENCE [LARGE SCALE GENOMIC DNA]</scope>
    <source>
        <strain evidence="2 3">CBS 13917</strain>
    </source>
</reference>
<proteinExistence type="predicted"/>
<feature type="compositionally biased region" description="Low complexity" evidence="1">
    <location>
        <begin position="156"/>
        <end position="165"/>
    </location>
</feature>
<gene>
    <name evidence="2" type="ORF">IAR55_005259</name>
</gene>
<feature type="compositionally biased region" description="Polar residues" evidence="1">
    <location>
        <begin position="483"/>
        <end position="508"/>
    </location>
</feature>
<accession>A0AAW0YI03</accession>
<feature type="compositionally biased region" description="Low complexity" evidence="1">
    <location>
        <begin position="351"/>
        <end position="383"/>
    </location>
</feature>
<dbReference type="RefSeq" id="XP_066800919.1">
    <property type="nucleotide sequence ID" value="XM_066948351.1"/>
</dbReference>
<feature type="compositionally biased region" description="Polar residues" evidence="1">
    <location>
        <begin position="795"/>
        <end position="807"/>
    </location>
</feature>
<feature type="region of interest" description="Disordered" evidence="1">
    <location>
        <begin position="135"/>
        <end position="179"/>
    </location>
</feature>
<keyword evidence="3" id="KW-1185">Reference proteome</keyword>
<organism evidence="2 3">
    <name type="scientific">Kwoniella newhampshirensis</name>
    <dbReference type="NCBI Taxonomy" id="1651941"/>
    <lineage>
        <taxon>Eukaryota</taxon>
        <taxon>Fungi</taxon>
        <taxon>Dikarya</taxon>
        <taxon>Basidiomycota</taxon>
        <taxon>Agaricomycotina</taxon>
        <taxon>Tremellomycetes</taxon>
        <taxon>Tremellales</taxon>
        <taxon>Cryptococcaceae</taxon>
        <taxon>Kwoniella</taxon>
    </lineage>
</organism>
<feature type="compositionally biased region" description="Low complexity" evidence="1">
    <location>
        <begin position="26"/>
        <end position="43"/>
    </location>
</feature>